<dbReference type="InterPro" id="IPR019595">
    <property type="entry name" value="DUF2470"/>
</dbReference>
<protein>
    <recommendedName>
        <fullName evidence="2">DUF2470 domain-containing protein</fullName>
    </recommendedName>
</protein>
<feature type="domain" description="DUF2470" evidence="2">
    <location>
        <begin position="22"/>
        <end position="95"/>
    </location>
</feature>
<evidence type="ECO:0000313" key="3">
    <source>
        <dbReference type="EMBL" id="KAJ9138642.1"/>
    </source>
</evidence>
<comment type="caution">
    <text evidence="3">The sequence shown here is derived from an EMBL/GenBank/DDBJ whole genome shotgun (WGS) entry which is preliminary data.</text>
</comment>
<feature type="transmembrane region" description="Helical" evidence="1">
    <location>
        <begin position="166"/>
        <end position="184"/>
    </location>
</feature>
<keyword evidence="1" id="KW-0812">Transmembrane</keyword>
<keyword evidence="4" id="KW-1185">Reference proteome</keyword>
<proteinExistence type="predicted"/>
<name>A0AA38R9D9_9PEZI</name>
<dbReference type="Gene3D" id="3.20.180.10">
    <property type="entry name" value="PNP-oxidase-like"/>
    <property type="match status" value="1"/>
</dbReference>
<sequence>MAAANGQQSAPGDGASIDPVTKARTLSHMNKDHQKDLSLYLRHFNRLSDADAAGPELLDIDLTTMTIRSVSGTHAVAIIPPMTSWADRRVRLADMSITAHKALGLRDPTAVTISTWVPPRGFDLVVLGAVAFYFVCLAAVALGAVAPGTPAWETLLAVRFPYGPGLFVWLVKAIAVPVLIIHVVEMWYLDRTRLQPAGVRRGSGVWLLWLGCNFFDGICSFKRFDALVEKVMVEGKKKH</sequence>
<dbReference type="AlphaFoldDB" id="A0AA38R9D9"/>
<evidence type="ECO:0000313" key="4">
    <source>
        <dbReference type="Proteomes" id="UP001174694"/>
    </source>
</evidence>
<evidence type="ECO:0000259" key="2">
    <source>
        <dbReference type="Pfam" id="PF10615"/>
    </source>
</evidence>
<dbReference type="Proteomes" id="UP001174694">
    <property type="component" value="Unassembled WGS sequence"/>
</dbReference>
<keyword evidence="1" id="KW-1133">Transmembrane helix</keyword>
<dbReference type="EMBL" id="JANBVO010000029">
    <property type="protein sequence ID" value="KAJ9138642.1"/>
    <property type="molecule type" value="Genomic_DNA"/>
</dbReference>
<dbReference type="PANTHER" id="PTHR37783:SF1">
    <property type="entry name" value="MEMBRANE PROTEIN, PUTATIVE (AFU_ORTHOLOGUE AFUA_1G04315)-RELATED"/>
    <property type="match status" value="1"/>
</dbReference>
<organism evidence="3 4">
    <name type="scientific">Pleurostoma richardsiae</name>
    <dbReference type="NCBI Taxonomy" id="41990"/>
    <lineage>
        <taxon>Eukaryota</taxon>
        <taxon>Fungi</taxon>
        <taxon>Dikarya</taxon>
        <taxon>Ascomycota</taxon>
        <taxon>Pezizomycotina</taxon>
        <taxon>Sordariomycetes</taxon>
        <taxon>Sordariomycetidae</taxon>
        <taxon>Calosphaeriales</taxon>
        <taxon>Pleurostomataceae</taxon>
        <taxon>Pleurostoma</taxon>
    </lineage>
</organism>
<gene>
    <name evidence="3" type="ORF">NKR23_g8414</name>
</gene>
<dbReference type="Pfam" id="PF10615">
    <property type="entry name" value="DUF2470"/>
    <property type="match status" value="1"/>
</dbReference>
<dbReference type="InterPro" id="IPR037119">
    <property type="entry name" value="Haem_oxidase_HugZ-like_sf"/>
</dbReference>
<dbReference type="PANTHER" id="PTHR37783">
    <property type="entry name" value="MEMBRANE PROTEIN, PUTATIVE (AFU_ORTHOLOGUE AFUA_1G04315)-RELATED"/>
    <property type="match status" value="1"/>
</dbReference>
<evidence type="ECO:0000256" key="1">
    <source>
        <dbReference type="SAM" id="Phobius"/>
    </source>
</evidence>
<feature type="transmembrane region" description="Helical" evidence="1">
    <location>
        <begin position="124"/>
        <end position="146"/>
    </location>
</feature>
<keyword evidence="1" id="KW-0472">Membrane</keyword>
<accession>A0AA38R9D9</accession>
<reference evidence="3" key="1">
    <citation type="submission" date="2022-07" db="EMBL/GenBank/DDBJ databases">
        <title>Fungi with potential for degradation of polypropylene.</title>
        <authorList>
            <person name="Gostincar C."/>
        </authorList>
    </citation>
    <scope>NUCLEOTIDE SEQUENCE</scope>
    <source>
        <strain evidence="3">EXF-13308</strain>
    </source>
</reference>